<evidence type="ECO:0000313" key="2">
    <source>
        <dbReference type="Proteomes" id="UP000001227"/>
    </source>
</evidence>
<accession>C3L4D5</accession>
<protein>
    <submittedName>
        <fullName evidence="1">Uncharacterized protein</fullName>
    </submittedName>
</protein>
<keyword evidence="2" id="KW-1185">Reference proteome</keyword>
<dbReference type="AlphaFoldDB" id="C3L4D5"/>
<gene>
    <name evidence="1" type="ordered locus">Aasi_1483</name>
</gene>
<dbReference type="EMBL" id="CP001102">
    <property type="protein sequence ID" value="ACP20852.1"/>
    <property type="molecule type" value="Genomic_DNA"/>
</dbReference>
<dbReference type="KEGG" id="aas:Aasi_1483"/>
<proteinExistence type="predicted"/>
<evidence type="ECO:0000313" key="1">
    <source>
        <dbReference type="EMBL" id="ACP20852.1"/>
    </source>
</evidence>
<organism evidence="1 2">
    <name type="scientific">Amoebophilus asiaticus (strain 5a2)</name>
    <dbReference type="NCBI Taxonomy" id="452471"/>
    <lineage>
        <taxon>Bacteria</taxon>
        <taxon>Pseudomonadati</taxon>
        <taxon>Bacteroidota</taxon>
        <taxon>Cytophagia</taxon>
        <taxon>Cytophagales</taxon>
        <taxon>Amoebophilaceae</taxon>
        <taxon>Candidatus Amoebophilus</taxon>
    </lineage>
</organism>
<sequence length="51" mass="5795">MSRKWGLIHGKPHLQVRGNQANKHLLVLTLWIVVLLKQHEKGLKGYGAAKK</sequence>
<dbReference type="HOGENOM" id="CLU_3094843_0_0_10"/>
<dbReference type="Proteomes" id="UP000001227">
    <property type="component" value="Chromosome"/>
</dbReference>
<name>C3L4D5_AMOA5</name>
<reference evidence="1 2" key="1">
    <citation type="journal article" date="2010" name="J. Bacteriol.">
        <title>The genome of the amoeba symbiont 'Candidatus Amoebophilus asiaticus' reveals common mechanisms for host cell interaction among amoeba-associated bacteria.</title>
        <authorList>
            <person name="Schmitz-Esser S."/>
            <person name="Tischler P."/>
            <person name="Arnold R."/>
            <person name="Montanaro J."/>
            <person name="Wagner M."/>
            <person name="Rattei T."/>
            <person name="Horn M."/>
        </authorList>
    </citation>
    <scope>NUCLEOTIDE SEQUENCE [LARGE SCALE GENOMIC DNA]</scope>
    <source>
        <strain evidence="1 2">5a2</strain>
    </source>
</reference>